<keyword evidence="3" id="KW-1185">Reference proteome</keyword>
<feature type="compositionally biased region" description="Basic and acidic residues" evidence="1">
    <location>
        <begin position="83"/>
        <end position="103"/>
    </location>
</feature>
<dbReference type="SUPFAM" id="SSF47459">
    <property type="entry name" value="HLH, helix-loop-helix DNA-binding domain"/>
    <property type="match status" value="1"/>
</dbReference>
<protein>
    <recommendedName>
        <fullName evidence="4">BHLH domain-containing protein</fullName>
    </recommendedName>
</protein>
<evidence type="ECO:0000313" key="3">
    <source>
        <dbReference type="Proteomes" id="UP000230233"/>
    </source>
</evidence>
<gene>
    <name evidence="2" type="primary">Cnig_chr_II.g7604</name>
    <name evidence="2" type="ORF">B9Z55_007604</name>
</gene>
<dbReference type="Gene3D" id="4.10.280.10">
    <property type="entry name" value="Helix-loop-helix DNA-binding domain"/>
    <property type="match status" value="1"/>
</dbReference>
<dbReference type="AlphaFoldDB" id="A0A2G5VAC9"/>
<dbReference type="GO" id="GO:0046983">
    <property type="term" value="F:protein dimerization activity"/>
    <property type="evidence" value="ECO:0007669"/>
    <property type="project" value="InterPro"/>
</dbReference>
<dbReference type="InterPro" id="IPR036638">
    <property type="entry name" value="HLH_DNA-bd_sf"/>
</dbReference>
<reference evidence="3" key="1">
    <citation type="submission" date="2017-10" db="EMBL/GenBank/DDBJ databases">
        <title>Rapid genome shrinkage in a self-fertile nematode reveals novel sperm competition proteins.</title>
        <authorList>
            <person name="Yin D."/>
            <person name="Schwarz E.M."/>
            <person name="Thomas C.G."/>
            <person name="Felde R.L."/>
            <person name="Korf I.F."/>
            <person name="Cutter A.D."/>
            <person name="Schartner C.M."/>
            <person name="Ralston E.J."/>
            <person name="Meyer B.J."/>
            <person name="Haag E.S."/>
        </authorList>
    </citation>
    <scope>NUCLEOTIDE SEQUENCE [LARGE SCALE GENOMIC DNA]</scope>
    <source>
        <strain evidence="3">JU1422</strain>
    </source>
</reference>
<evidence type="ECO:0008006" key="4">
    <source>
        <dbReference type="Google" id="ProtNLM"/>
    </source>
</evidence>
<dbReference type="EMBL" id="PDUG01000002">
    <property type="protein sequence ID" value="PIC48734.1"/>
    <property type="molecule type" value="Genomic_DNA"/>
</dbReference>
<comment type="caution">
    <text evidence="2">The sequence shown here is derived from an EMBL/GenBank/DDBJ whole genome shotgun (WGS) entry which is preliminary data.</text>
</comment>
<name>A0A2G5VAC9_9PELO</name>
<dbReference type="OrthoDB" id="10403657at2759"/>
<feature type="region of interest" description="Disordered" evidence="1">
    <location>
        <begin position="81"/>
        <end position="121"/>
    </location>
</feature>
<accession>A0A2G5VAC9</accession>
<sequence>MNPSNQNNIQKLESAFNLLARNIPYWRDFKKTASANEILVLAQRYIEHLKDVLDGVQTYDVKTNETRDLTMEDFKNGVGYELEQMREPSRKRQATEHELEPKAKKPAMSAPATVPDNFKVPELHKAPSFLKRFPEGTRD</sequence>
<dbReference type="Proteomes" id="UP000230233">
    <property type="component" value="Chromosome II"/>
</dbReference>
<evidence type="ECO:0000256" key="1">
    <source>
        <dbReference type="SAM" id="MobiDB-lite"/>
    </source>
</evidence>
<organism evidence="2 3">
    <name type="scientific">Caenorhabditis nigoni</name>
    <dbReference type="NCBI Taxonomy" id="1611254"/>
    <lineage>
        <taxon>Eukaryota</taxon>
        <taxon>Metazoa</taxon>
        <taxon>Ecdysozoa</taxon>
        <taxon>Nematoda</taxon>
        <taxon>Chromadorea</taxon>
        <taxon>Rhabditida</taxon>
        <taxon>Rhabditina</taxon>
        <taxon>Rhabditomorpha</taxon>
        <taxon>Rhabditoidea</taxon>
        <taxon>Rhabditidae</taxon>
        <taxon>Peloderinae</taxon>
        <taxon>Caenorhabditis</taxon>
    </lineage>
</organism>
<proteinExistence type="predicted"/>
<evidence type="ECO:0000313" key="2">
    <source>
        <dbReference type="EMBL" id="PIC48734.1"/>
    </source>
</evidence>